<evidence type="ECO:0000313" key="3">
    <source>
        <dbReference type="Proteomes" id="UP000026960"/>
    </source>
</evidence>
<organism evidence="2">
    <name type="scientific">Oryza barthii</name>
    <dbReference type="NCBI Taxonomy" id="65489"/>
    <lineage>
        <taxon>Eukaryota</taxon>
        <taxon>Viridiplantae</taxon>
        <taxon>Streptophyta</taxon>
        <taxon>Embryophyta</taxon>
        <taxon>Tracheophyta</taxon>
        <taxon>Spermatophyta</taxon>
        <taxon>Magnoliopsida</taxon>
        <taxon>Liliopsida</taxon>
        <taxon>Poales</taxon>
        <taxon>Poaceae</taxon>
        <taxon>BOP clade</taxon>
        <taxon>Oryzoideae</taxon>
        <taxon>Oryzeae</taxon>
        <taxon>Oryzinae</taxon>
        <taxon>Oryza</taxon>
    </lineage>
</organism>
<dbReference type="EnsemblPlants" id="OBART01G39710.1">
    <property type="protein sequence ID" value="OBART01G39710.1"/>
    <property type="gene ID" value="OBART01G39710"/>
</dbReference>
<dbReference type="PaxDb" id="65489-OBART01G39710.1"/>
<proteinExistence type="predicted"/>
<evidence type="ECO:0000256" key="1">
    <source>
        <dbReference type="SAM" id="MobiDB-lite"/>
    </source>
</evidence>
<accession>A0A0D3EX50</accession>
<name>A0A0D3EX50_9ORYZ</name>
<dbReference type="Proteomes" id="UP000026960">
    <property type="component" value="Chromosome 1"/>
</dbReference>
<sequence length="121" mass="12780">MPSPVLGLSAGLSLSRVAPMGGERWSPAGNGGLRRGQGGRRARGSKSVAGGNLMDPALAAVGVVSIRGDGGRRVAGVRRTRTRPHRVAWFSTEAHQSRWRMMSSGLNLPSSTESPHILQQE</sequence>
<reference evidence="2" key="2">
    <citation type="submission" date="2015-03" db="UniProtKB">
        <authorList>
            <consortium name="EnsemblPlants"/>
        </authorList>
    </citation>
    <scope>IDENTIFICATION</scope>
</reference>
<reference evidence="2" key="1">
    <citation type="journal article" date="2009" name="Rice">
        <title>De Novo Next Generation Sequencing of Plant Genomes.</title>
        <authorList>
            <person name="Rounsley S."/>
            <person name="Marri P.R."/>
            <person name="Yu Y."/>
            <person name="He R."/>
            <person name="Sisneros N."/>
            <person name="Goicoechea J.L."/>
            <person name="Lee S.J."/>
            <person name="Angelova A."/>
            <person name="Kudrna D."/>
            <person name="Luo M."/>
            <person name="Affourtit J."/>
            <person name="Desany B."/>
            <person name="Knight J."/>
            <person name="Niazi F."/>
            <person name="Egholm M."/>
            <person name="Wing R.A."/>
        </authorList>
    </citation>
    <scope>NUCLEOTIDE SEQUENCE [LARGE SCALE GENOMIC DNA]</scope>
    <source>
        <strain evidence="2">cv. IRGC 105608</strain>
    </source>
</reference>
<keyword evidence="3" id="KW-1185">Reference proteome</keyword>
<dbReference type="HOGENOM" id="CLU_2041610_0_0_1"/>
<protein>
    <submittedName>
        <fullName evidence="2">Uncharacterized protein</fullName>
    </submittedName>
</protein>
<feature type="region of interest" description="Disordered" evidence="1">
    <location>
        <begin position="19"/>
        <end position="52"/>
    </location>
</feature>
<dbReference type="Gramene" id="OBART01G39710.1">
    <property type="protein sequence ID" value="OBART01G39710.1"/>
    <property type="gene ID" value="OBART01G39710"/>
</dbReference>
<evidence type="ECO:0000313" key="2">
    <source>
        <dbReference type="EnsemblPlants" id="OBART01G39710.1"/>
    </source>
</evidence>
<dbReference type="AlphaFoldDB" id="A0A0D3EX50"/>